<feature type="region of interest" description="Disordered" evidence="1">
    <location>
        <begin position="1"/>
        <end position="141"/>
    </location>
</feature>
<accession>A0AA97JUG9</accession>
<reference evidence="3" key="1">
    <citation type="submission" date="2025-08" db="UniProtKB">
        <authorList>
            <consortium name="RefSeq"/>
        </authorList>
    </citation>
    <scope>IDENTIFICATION</scope>
    <source>
        <tissue evidence="3">Blood</tissue>
    </source>
</reference>
<feature type="compositionally biased region" description="Basic and acidic residues" evidence="1">
    <location>
        <begin position="1"/>
        <end position="16"/>
    </location>
</feature>
<dbReference type="KEGG" id="emc:129334985"/>
<dbReference type="AlphaFoldDB" id="A0AA97JUG9"/>
<feature type="compositionally biased region" description="Basic and acidic residues" evidence="1">
    <location>
        <begin position="95"/>
        <end position="110"/>
    </location>
</feature>
<dbReference type="GO" id="GO:0030154">
    <property type="term" value="P:cell differentiation"/>
    <property type="evidence" value="ECO:0007669"/>
    <property type="project" value="InterPro"/>
</dbReference>
<dbReference type="GO" id="GO:0005654">
    <property type="term" value="C:nucleoplasm"/>
    <property type="evidence" value="ECO:0007669"/>
    <property type="project" value="TreeGrafter"/>
</dbReference>
<dbReference type="Proteomes" id="UP001190640">
    <property type="component" value="Chromosome 8"/>
</dbReference>
<name>A0AA97JUG9_EUBMA</name>
<evidence type="ECO:0000313" key="2">
    <source>
        <dbReference type="Proteomes" id="UP001190640"/>
    </source>
</evidence>
<protein>
    <submittedName>
        <fullName evidence="3">Hemogen isoform X1</fullName>
    </submittedName>
</protein>
<dbReference type="RefSeq" id="XP_054843371.1">
    <property type="nucleotide sequence ID" value="XM_054987396.1"/>
</dbReference>
<dbReference type="GeneID" id="129334985"/>
<proteinExistence type="predicted"/>
<dbReference type="CTD" id="55363"/>
<keyword evidence="2" id="KW-1185">Reference proteome</keyword>
<feature type="compositionally biased region" description="Basic and acidic residues" evidence="1">
    <location>
        <begin position="35"/>
        <end position="55"/>
    </location>
</feature>
<organism evidence="2 3">
    <name type="scientific">Eublepharis macularius</name>
    <name type="common">Leopard gecko</name>
    <name type="synonym">Cyrtodactylus macularius</name>
    <dbReference type="NCBI Taxonomy" id="481883"/>
    <lineage>
        <taxon>Eukaryota</taxon>
        <taxon>Metazoa</taxon>
        <taxon>Chordata</taxon>
        <taxon>Craniata</taxon>
        <taxon>Vertebrata</taxon>
        <taxon>Euteleostomi</taxon>
        <taxon>Lepidosauria</taxon>
        <taxon>Squamata</taxon>
        <taxon>Bifurcata</taxon>
        <taxon>Gekkota</taxon>
        <taxon>Eublepharidae</taxon>
        <taxon>Eublepharinae</taxon>
        <taxon>Eublepharis</taxon>
    </lineage>
</organism>
<evidence type="ECO:0000313" key="3">
    <source>
        <dbReference type="RefSeq" id="XP_054843371.1"/>
    </source>
</evidence>
<sequence length="196" mass="22059">MESLEKDHSYSEHPQHSETTTEEFEVREAVVVTRRLRDRELLRKRKAEAEEKDTRQWALGDQSKSKRARRGRRTGRGRGQRQAAEPEMEPQTEGVEEKHELSVAPQEEKAGTSLDPQLASSLDPQAEFSLDPQAESSAPLVETEELYTPKDVTEAIPAGPAICSAAGLEQTPRSEESEMLASVENDRLEQEFYPSL</sequence>
<dbReference type="PANTHER" id="PTHR15993:SF6">
    <property type="entry name" value="HEMOGEN"/>
    <property type="match status" value="1"/>
</dbReference>
<feature type="region of interest" description="Disordered" evidence="1">
    <location>
        <begin position="167"/>
        <end position="196"/>
    </location>
</feature>
<gene>
    <name evidence="3" type="primary">HEMGN</name>
</gene>
<dbReference type="PANTHER" id="PTHR15993">
    <property type="entry name" value="HEMOGEN"/>
    <property type="match status" value="1"/>
</dbReference>
<feature type="compositionally biased region" description="Basic residues" evidence="1">
    <location>
        <begin position="65"/>
        <end position="79"/>
    </location>
</feature>
<evidence type="ECO:0000256" key="1">
    <source>
        <dbReference type="SAM" id="MobiDB-lite"/>
    </source>
</evidence>
<dbReference type="GO" id="GO:0045667">
    <property type="term" value="P:regulation of osteoblast differentiation"/>
    <property type="evidence" value="ECO:0007669"/>
    <property type="project" value="TreeGrafter"/>
</dbReference>
<dbReference type="InterPro" id="IPR033272">
    <property type="entry name" value="Hemogen"/>
</dbReference>
<feature type="compositionally biased region" description="Polar residues" evidence="1">
    <location>
        <begin position="114"/>
        <end position="123"/>
    </location>
</feature>